<protein>
    <recommendedName>
        <fullName evidence="1">F-box domain-containing protein</fullName>
    </recommendedName>
</protein>
<dbReference type="CDD" id="cd09917">
    <property type="entry name" value="F-box_SF"/>
    <property type="match status" value="1"/>
</dbReference>
<dbReference type="Proteomes" id="UP000807025">
    <property type="component" value="Unassembled WGS sequence"/>
</dbReference>
<feature type="domain" description="F-box" evidence="1">
    <location>
        <begin position="1"/>
        <end position="44"/>
    </location>
</feature>
<dbReference type="OrthoDB" id="3039255at2759"/>
<sequence>MLPTLPFEIWAHVASYLSNVELERLYSVNRALYEISMNARYKNLRVRYPNKLTISKLRRMRDTVSVSDRVQDLEIYCRILEVLWRSKSTRFRLLRNQFRHMIGLFSKDPAALTPKSIASVQKLLLRAINNMHGLRSVLFDLHPTDGLVERYLPMAGQIWSLLSGRVDSLSIRIQARHIDVLHPTFLDMHDIKHLSVSLQGIYEGEARGLADLINTASKSLESLRLQMFSISTSSLVYTMFTRLHRLSRLKRVSLSVYNTIGPDVAQFLNAHGENIEELKLSVRRTAGGAPFSIATLHLSSLRRLSVAWNPFNWGDNLNNPFQQIWGDADFPMLDCIEIRSPFMDVDHIALFCITFKRPGRNLVRHLELTCRTLNAESFDHLSDAFPNLHTLILSTIFLSNPNSSALSDWDIESFSAEMERREYSAWTLYDLKITPPSGPFGMPVHFLRPSYQVMRITASHIPSVRSFCGSGHMNVPEDAK</sequence>
<reference evidence="2" key="1">
    <citation type="submission" date="2020-11" db="EMBL/GenBank/DDBJ databases">
        <authorList>
            <consortium name="DOE Joint Genome Institute"/>
            <person name="Ahrendt S."/>
            <person name="Riley R."/>
            <person name="Andreopoulos W."/>
            <person name="Labutti K."/>
            <person name="Pangilinan J."/>
            <person name="Ruiz-Duenas F.J."/>
            <person name="Barrasa J.M."/>
            <person name="Sanchez-Garcia M."/>
            <person name="Camarero S."/>
            <person name="Miyauchi S."/>
            <person name="Serrano A."/>
            <person name="Linde D."/>
            <person name="Babiker R."/>
            <person name="Drula E."/>
            <person name="Ayuso-Fernandez I."/>
            <person name="Pacheco R."/>
            <person name="Padilla G."/>
            <person name="Ferreira P."/>
            <person name="Barriuso J."/>
            <person name="Kellner H."/>
            <person name="Castanera R."/>
            <person name="Alfaro M."/>
            <person name="Ramirez L."/>
            <person name="Pisabarro A.G."/>
            <person name="Kuo A."/>
            <person name="Tritt A."/>
            <person name="Lipzen A."/>
            <person name="He G."/>
            <person name="Yan M."/>
            <person name="Ng V."/>
            <person name="Cullen D."/>
            <person name="Martin F."/>
            <person name="Rosso M.-N."/>
            <person name="Henrissat B."/>
            <person name="Hibbett D."/>
            <person name="Martinez A.T."/>
            <person name="Grigoriev I.V."/>
        </authorList>
    </citation>
    <scope>NUCLEOTIDE SEQUENCE</scope>
    <source>
        <strain evidence="2">ATCC 90797</strain>
    </source>
</reference>
<name>A0A9P6D676_PLEER</name>
<dbReference type="EMBL" id="MU154597">
    <property type="protein sequence ID" value="KAF9492697.1"/>
    <property type="molecule type" value="Genomic_DNA"/>
</dbReference>
<dbReference type="Gene3D" id="3.80.10.10">
    <property type="entry name" value="Ribonuclease Inhibitor"/>
    <property type="match status" value="1"/>
</dbReference>
<proteinExistence type="predicted"/>
<dbReference type="InterPro" id="IPR032675">
    <property type="entry name" value="LRR_dom_sf"/>
</dbReference>
<dbReference type="AlphaFoldDB" id="A0A9P6D676"/>
<dbReference type="PROSITE" id="PS50181">
    <property type="entry name" value="FBOX"/>
    <property type="match status" value="1"/>
</dbReference>
<accession>A0A9P6D676</accession>
<evidence type="ECO:0000259" key="1">
    <source>
        <dbReference type="PROSITE" id="PS50181"/>
    </source>
</evidence>
<comment type="caution">
    <text evidence="2">The sequence shown here is derived from an EMBL/GenBank/DDBJ whole genome shotgun (WGS) entry which is preliminary data.</text>
</comment>
<organism evidence="2 3">
    <name type="scientific">Pleurotus eryngii</name>
    <name type="common">Boletus of the steppes</name>
    <dbReference type="NCBI Taxonomy" id="5323"/>
    <lineage>
        <taxon>Eukaryota</taxon>
        <taxon>Fungi</taxon>
        <taxon>Dikarya</taxon>
        <taxon>Basidiomycota</taxon>
        <taxon>Agaricomycotina</taxon>
        <taxon>Agaricomycetes</taxon>
        <taxon>Agaricomycetidae</taxon>
        <taxon>Agaricales</taxon>
        <taxon>Pleurotineae</taxon>
        <taxon>Pleurotaceae</taxon>
        <taxon>Pleurotus</taxon>
    </lineage>
</organism>
<evidence type="ECO:0000313" key="3">
    <source>
        <dbReference type="Proteomes" id="UP000807025"/>
    </source>
</evidence>
<dbReference type="SUPFAM" id="SSF81383">
    <property type="entry name" value="F-box domain"/>
    <property type="match status" value="1"/>
</dbReference>
<gene>
    <name evidence="2" type="ORF">BDN71DRAFT_1451184</name>
</gene>
<evidence type="ECO:0000313" key="2">
    <source>
        <dbReference type="EMBL" id="KAF9492697.1"/>
    </source>
</evidence>
<dbReference type="SUPFAM" id="SSF52047">
    <property type="entry name" value="RNI-like"/>
    <property type="match status" value="1"/>
</dbReference>
<keyword evidence="3" id="KW-1185">Reference proteome</keyword>
<dbReference type="InterPro" id="IPR036047">
    <property type="entry name" value="F-box-like_dom_sf"/>
</dbReference>
<dbReference type="InterPro" id="IPR001810">
    <property type="entry name" value="F-box_dom"/>
</dbReference>